<evidence type="ECO:0008006" key="4">
    <source>
        <dbReference type="Google" id="ProtNLM"/>
    </source>
</evidence>
<keyword evidence="1" id="KW-0472">Membrane</keyword>
<evidence type="ECO:0000313" key="2">
    <source>
        <dbReference type="EMBL" id="OQJ63285.1"/>
    </source>
</evidence>
<keyword evidence="1" id="KW-1133">Transmembrane helix</keyword>
<dbReference type="RefSeq" id="WP_094128861.1">
    <property type="nucleotide sequence ID" value="NZ_CP040788.1"/>
</dbReference>
<gene>
    <name evidence="2" type="ORF">B5P24_09900</name>
</gene>
<keyword evidence="1" id="KW-0812">Transmembrane</keyword>
<dbReference type="AlphaFoldDB" id="A0A225CHS8"/>
<keyword evidence="3" id="KW-1185">Reference proteome</keyword>
<comment type="caution">
    <text evidence="2">The sequence shown here is derived from an EMBL/GenBank/DDBJ whole genome shotgun (WGS) entry which is preliminary data.</text>
</comment>
<evidence type="ECO:0000313" key="3">
    <source>
        <dbReference type="Proteomes" id="UP000215316"/>
    </source>
</evidence>
<accession>A0A225CHS8</accession>
<dbReference type="OrthoDB" id="5125745at2"/>
<name>A0A225CHS8_9MICO</name>
<reference evidence="2" key="1">
    <citation type="submission" date="2017-08" db="EMBL/GenBank/DDBJ databases">
        <title>Genomes of multiple Clavibacter strains from different subspecies.</title>
        <authorList>
            <person name="Yuan X.-K."/>
            <person name="Li X.-S."/>
            <person name="Nie J."/>
            <person name="De Boer S.H."/>
        </authorList>
    </citation>
    <scope>NUCLEOTIDE SEQUENCE [LARGE SCALE GENOMIC DNA]</scope>
    <source>
        <strain evidence="2">ATCC 33566</strain>
    </source>
</reference>
<organism evidence="2 3">
    <name type="scientific">Clavibacter tessellarius</name>
    <dbReference type="NCBI Taxonomy" id="31965"/>
    <lineage>
        <taxon>Bacteria</taxon>
        <taxon>Bacillati</taxon>
        <taxon>Actinomycetota</taxon>
        <taxon>Actinomycetes</taxon>
        <taxon>Micrococcales</taxon>
        <taxon>Microbacteriaceae</taxon>
        <taxon>Clavibacter</taxon>
    </lineage>
</organism>
<protein>
    <recommendedName>
        <fullName evidence="4">Integral membrane protein</fullName>
    </recommendedName>
</protein>
<proteinExistence type="predicted"/>
<sequence length="95" mass="9991">MTSAVIASVLIGAGMAAAVTAGLGYLTRFSMFDALYGEIDTSLYLRITEVTSFEMTAILLGLAAALIGLVVAITRAVALRRPRAREAGRGGDRRE</sequence>
<dbReference type="EMBL" id="MZMQ01000001">
    <property type="protein sequence ID" value="OQJ63285.1"/>
    <property type="molecule type" value="Genomic_DNA"/>
</dbReference>
<evidence type="ECO:0000256" key="1">
    <source>
        <dbReference type="SAM" id="Phobius"/>
    </source>
</evidence>
<dbReference type="Proteomes" id="UP000215316">
    <property type="component" value="Unassembled WGS sequence"/>
</dbReference>
<feature type="transmembrane region" description="Helical" evidence="1">
    <location>
        <begin position="57"/>
        <end position="79"/>
    </location>
</feature>